<accession>A0ABR0MSC3</accession>
<dbReference type="EMBL" id="JARKNE010000012">
    <property type="protein sequence ID" value="KAK5776707.1"/>
    <property type="molecule type" value="Genomic_DNA"/>
</dbReference>
<gene>
    <name evidence="2" type="ORF">PVK06_044668</name>
</gene>
<name>A0ABR0MSC3_GOSAR</name>
<keyword evidence="1" id="KW-0812">Transmembrane</keyword>
<feature type="transmembrane region" description="Helical" evidence="1">
    <location>
        <begin position="20"/>
        <end position="38"/>
    </location>
</feature>
<proteinExistence type="predicted"/>
<organism evidence="2 3">
    <name type="scientific">Gossypium arboreum</name>
    <name type="common">Tree cotton</name>
    <name type="synonym">Gossypium nanking</name>
    <dbReference type="NCBI Taxonomy" id="29729"/>
    <lineage>
        <taxon>Eukaryota</taxon>
        <taxon>Viridiplantae</taxon>
        <taxon>Streptophyta</taxon>
        <taxon>Embryophyta</taxon>
        <taxon>Tracheophyta</taxon>
        <taxon>Spermatophyta</taxon>
        <taxon>Magnoliopsida</taxon>
        <taxon>eudicotyledons</taxon>
        <taxon>Gunneridae</taxon>
        <taxon>Pentapetalae</taxon>
        <taxon>rosids</taxon>
        <taxon>malvids</taxon>
        <taxon>Malvales</taxon>
        <taxon>Malvaceae</taxon>
        <taxon>Malvoideae</taxon>
        <taxon>Gossypium</taxon>
    </lineage>
</organism>
<dbReference type="PANTHER" id="PTHR34545:SF7">
    <property type="entry name" value="CLAVATA3_ESR (CLE)-RELATED PROTEIN 16"/>
    <property type="match status" value="1"/>
</dbReference>
<dbReference type="InterPro" id="IPR033249">
    <property type="entry name" value="CLE_plant"/>
</dbReference>
<dbReference type="Proteomes" id="UP001358586">
    <property type="component" value="Chromosome 12"/>
</dbReference>
<evidence type="ECO:0000313" key="2">
    <source>
        <dbReference type="EMBL" id="KAK5776707.1"/>
    </source>
</evidence>
<sequence>MLRGVNTRPGRYGGGAKVAVFLLWILLFFSQLGLHFAVHKQGSRHSFQFVRSPPPRKVWFSGAANSFHAPSSSPHLAGNEGDEKRIVHTGQCKTRGKASVNALVSSSSSSSSSFSSSPSSSSSSRVLYLSLC</sequence>
<keyword evidence="1" id="KW-0472">Membrane</keyword>
<keyword evidence="1" id="KW-1133">Transmembrane helix</keyword>
<keyword evidence="3" id="KW-1185">Reference proteome</keyword>
<protein>
    <recommendedName>
        <fullName evidence="4">Transmembrane protein</fullName>
    </recommendedName>
</protein>
<comment type="caution">
    <text evidence="2">The sequence shown here is derived from an EMBL/GenBank/DDBJ whole genome shotgun (WGS) entry which is preliminary data.</text>
</comment>
<reference evidence="2 3" key="1">
    <citation type="submission" date="2023-03" db="EMBL/GenBank/DDBJ databases">
        <title>WGS of Gossypium arboreum.</title>
        <authorList>
            <person name="Yu D."/>
        </authorList>
    </citation>
    <scope>NUCLEOTIDE SEQUENCE [LARGE SCALE GENOMIC DNA]</scope>
    <source>
        <tissue evidence="2">Leaf</tissue>
    </source>
</reference>
<evidence type="ECO:0000313" key="3">
    <source>
        <dbReference type="Proteomes" id="UP001358586"/>
    </source>
</evidence>
<dbReference type="PANTHER" id="PTHR34545">
    <property type="entry name" value="CLAVATA3/ESR (CLE)-RELATED PROTEIN 22"/>
    <property type="match status" value="1"/>
</dbReference>
<evidence type="ECO:0008006" key="4">
    <source>
        <dbReference type="Google" id="ProtNLM"/>
    </source>
</evidence>
<evidence type="ECO:0000256" key="1">
    <source>
        <dbReference type="SAM" id="Phobius"/>
    </source>
</evidence>